<reference evidence="3 4" key="1">
    <citation type="submission" date="2016-03" db="EMBL/GenBank/DDBJ databases">
        <title>Mechanisms controlling the formation of the plant cell surface in tip-growing cells are functionally conserved among land plants.</title>
        <authorList>
            <person name="Honkanen S."/>
            <person name="Jones V.A."/>
            <person name="Morieri G."/>
            <person name="Champion C."/>
            <person name="Hetherington A.J."/>
            <person name="Kelly S."/>
            <person name="Saint-Marcoux D."/>
            <person name="Proust H."/>
            <person name="Prescott H."/>
            <person name="Dolan L."/>
        </authorList>
    </citation>
    <scope>NUCLEOTIDE SEQUENCE [LARGE SCALE GENOMIC DNA]</scope>
    <source>
        <strain evidence="4">cv. Tak-1 and cv. Tak-2</strain>
        <tissue evidence="3">Whole gametophyte</tissue>
    </source>
</reference>
<evidence type="ECO:0000313" key="2">
    <source>
        <dbReference type="EMBL" id="BBN10379.1"/>
    </source>
</evidence>
<proteinExistence type="predicted"/>
<keyword evidence="4" id="KW-1185">Reference proteome</keyword>
<dbReference type="EMBL" id="LVLJ01001430">
    <property type="protein sequence ID" value="OAE29745.1"/>
    <property type="molecule type" value="Genomic_DNA"/>
</dbReference>
<organism evidence="3 4">
    <name type="scientific">Marchantia polymorpha subsp. ruderalis</name>
    <dbReference type="NCBI Taxonomy" id="1480154"/>
    <lineage>
        <taxon>Eukaryota</taxon>
        <taxon>Viridiplantae</taxon>
        <taxon>Streptophyta</taxon>
        <taxon>Embryophyta</taxon>
        <taxon>Marchantiophyta</taxon>
        <taxon>Marchantiopsida</taxon>
        <taxon>Marchantiidae</taxon>
        <taxon>Marchantiales</taxon>
        <taxon>Marchantiaceae</taxon>
        <taxon>Marchantia</taxon>
    </lineage>
</organism>
<dbReference type="EMBL" id="AP019870">
    <property type="protein sequence ID" value="BBN10379.1"/>
    <property type="molecule type" value="Genomic_DNA"/>
</dbReference>
<feature type="region of interest" description="Disordered" evidence="1">
    <location>
        <begin position="98"/>
        <end position="132"/>
    </location>
</feature>
<dbReference type="Proteomes" id="UP001162541">
    <property type="component" value="Chromosome 5"/>
</dbReference>
<name>A0A176WBY1_MARPO</name>
<evidence type="ECO:0000313" key="5">
    <source>
        <dbReference type="Proteomes" id="UP001162541"/>
    </source>
</evidence>
<evidence type="ECO:0000313" key="3">
    <source>
        <dbReference type="EMBL" id="OAE29745.1"/>
    </source>
</evidence>
<feature type="region of interest" description="Disordered" evidence="1">
    <location>
        <begin position="212"/>
        <end position="242"/>
    </location>
</feature>
<protein>
    <submittedName>
        <fullName evidence="3">Uncharacterized protein</fullName>
    </submittedName>
</protein>
<reference evidence="2" key="2">
    <citation type="journal article" date="2019" name="Curr. Biol.">
        <title>Chromatin organization in early land plants reveals an ancestral association between H3K27me3, transposons, and constitutive heterochromatin.</title>
        <authorList>
            <person name="Montgomery S.A."/>
            <person name="Tanizawa Y."/>
            <person name="Galik B."/>
            <person name="Wang N."/>
            <person name="Ito T."/>
            <person name="Mochizuki T."/>
            <person name="Akimcheva S."/>
            <person name="Bowman J."/>
            <person name="Cognat V."/>
            <person name="Drouard L."/>
            <person name="Ekker H."/>
            <person name="Houng S."/>
            <person name="Kohchi T."/>
            <person name="Lin S."/>
            <person name="Liu L.D."/>
            <person name="Nakamura Y."/>
            <person name="Valeeva L.R."/>
            <person name="Shakirov E.V."/>
            <person name="Shippen D.E."/>
            <person name="Wei W."/>
            <person name="Yagura M."/>
            <person name="Yamaoka S."/>
            <person name="Yamato K.T."/>
            <person name="Liu C."/>
            <person name="Berger F."/>
        </authorList>
    </citation>
    <scope>NUCLEOTIDE SEQUENCE [LARGE SCALE GENOMIC DNA]</scope>
    <source>
        <strain evidence="2">Tak-1</strain>
    </source>
</reference>
<evidence type="ECO:0000313" key="4">
    <source>
        <dbReference type="Proteomes" id="UP000077202"/>
    </source>
</evidence>
<dbReference type="Proteomes" id="UP000077202">
    <property type="component" value="Unassembled WGS sequence"/>
</dbReference>
<sequence>MKSDVLLLVPTLPSTCSALPMLSSRSRHRNDLARKHREDGRAEKEIKKCVTDFLSPNFGPPRKETFESNAIYVKRLGPALKAIRNLATYEVHDSTSYRVPDTEFQREKESSRERQRSRARARERATLSSTTHSAEQYNFVLSRSGRRPEPRVELEVEGRSSNRFRDRMHMPRASARGLGVTDGRQPFAAVRRKPFLRGVATVSGIFYHAVIPTGRGKDEGDAGRGRPPAGEEGEGWAGSGPV</sequence>
<gene>
    <name evidence="3" type="ORF">AXG93_3884s1410</name>
    <name evidence="2" type="ORF">Mp_5g03080</name>
</gene>
<reference evidence="5" key="3">
    <citation type="journal article" date="2020" name="Curr. Biol.">
        <title>Chromatin organization in early land plants reveals an ancestral association between H3K27me3, transposons, and constitutive heterochromatin.</title>
        <authorList>
            <person name="Montgomery S.A."/>
            <person name="Tanizawa Y."/>
            <person name="Galik B."/>
            <person name="Wang N."/>
            <person name="Ito T."/>
            <person name="Mochizuki T."/>
            <person name="Akimcheva S."/>
            <person name="Bowman J.L."/>
            <person name="Cognat V."/>
            <person name="Marechal-Drouard L."/>
            <person name="Ekker H."/>
            <person name="Hong S.F."/>
            <person name="Kohchi T."/>
            <person name="Lin S.S."/>
            <person name="Liu L.D."/>
            <person name="Nakamura Y."/>
            <person name="Valeeva L.R."/>
            <person name="Shakirov E.V."/>
            <person name="Shippen D.E."/>
            <person name="Wei W.L."/>
            <person name="Yagura M."/>
            <person name="Yamaoka S."/>
            <person name="Yamato K.T."/>
            <person name="Liu C."/>
            <person name="Berger F."/>
        </authorList>
    </citation>
    <scope>NUCLEOTIDE SEQUENCE [LARGE SCALE GENOMIC DNA]</scope>
    <source>
        <strain evidence="5">Tak-1</strain>
    </source>
</reference>
<feature type="compositionally biased region" description="Basic and acidic residues" evidence="1">
    <location>
        <begin position="215"/>
        <end position="224"/>
    </location>
</feature>
<evidence type="ECO:0000256" key="1">
    <source>
        <dbReference type="SAM" id="MobiDB-lite"/>
    </source>
</evidence>
<feature type="compositionally biased region" description="Basic and acidic residues" evidence="1">
    <location>
        <begin position="98"/>
        <end position="125"/>
    </location>
</feature>
<dbReference type="AlphaFoldDB" id="A0A176WBY1"/>
<accession>A0A176WBY1</accession>